<dbReference type="EMBL" id="GGEC01055047">
    <property type="protein sequence ID" value="MBX35531.1"/>
    <property type="molecule type" value="Transcribed_RNA"/>
</dbReference>
<dbReference type="AlphaFoldDB" id="A0A2P2MZ75"/>
<proteinExistence type="predicted"/>
<organism evidence="1">
    <name type="scientific">Rhizophora mucronata</name>
    <name type="common">Asiatic mangrove</name>
    <dbReference type="NCBI Taxonomy" id="61149"/>
    <lineage>
        <taxon>Eukaryota</taxon>
        <taxon>Viridiplantae</taxon>
        <taxon>Streptophyta</taxon>
        <taxon>Embryophyta</taxon>
        <taxon>Tracheophyta</taxon>
        <taxon>Spermatophyta</taxon>
        <taxon>Magnoliopsida</taxon>
        <taxon>eudicotyledons</taxon>
        <taxon>Gunneridae</taxon>
        <taxon>Pentapetalae</taxon>
        <taxon>rosids</taxon>
        <taxon>fabids</taxon>
        <taxon>Malpighiales</taxon>
        <taxon>Rhizophoraceae</taxon>
        <taxon>Rhizophora</taxon>
    </lineage>
</organism>
<reference evidence="1" key="1">
    <citation type="submission" date="2018-02" db="EMBL/GenBank/DDBJ databases">
        <title>Rhizophora mucronata_Transcriptome.</title>
        <authorList>
            <person name="Meera S.P."/>
            <person name="Sreeshan A."/>
            <person name="Augustine A."/>
        </authorList>
    </citation>
    <scope>NUCLEOTIDE SEQUENCE</scope>
    <source>
        <tissue evidence="1">Leaf</tissue>
    </source>
</reference>
<name>A0A2P2MZ75_RHIMU</name>
<sequence length="18" mass="1993">MALAVTKVLNLLFFIISV</sequence>
<evidence type="ECO:0000313" key="1">
    <source>
        <dbReference type="EMBL" id="MBX35531.1"/>
    </source>
</evidence>
<accession>A0A2P2MZ75</accession>
<protein>
    <submittedName>
        <fullName evidence="1">Uncharacterized protein</fullName>
    </submittedName>
</protein>